<dbReference type="CDD" id="cd03801">
    <property type="entry name" value="GT4_PimA-like"/>
    <property type="match status" value="1"/>
</dbReference>
<evidence type="ECO:0000313" key="1">
    <source>
        <dbReference type="EMBL" id="NIH93644.1"/>
    </source>
</evidence>
<keyword evidence="1" id="KW-0808">Transferase</keyword>
<comment type="caution">
    <text evidence="1">The sequence shown here is derived from an EMBL/GenBank/DDBJ whole genome shotgun (WGS) entry which is preliminary data.</text>
</comment>
<reference evidence="1 2" key="1">
    <citation type="submission" date="2020-03" db="EMBL/GenBank/DDBJ databases">
        <title>Sequencing the genomes of 1000 actinobacteria strains.</title>
        <authorList>
            <person name="Klenk H.-P."/>
        </authorList>
    </citation>
    <scope>NUCLEOTIDE SEQUENCE [LARGE SCALE GENOMIC DNA]</scope>
    <source>
        <strain evidence="1 2">DSM 44556</strain>
    </source>
</reference>
<accession>A0A7X5ZAJ7</accession>
<name>A0A7X5ZAJ7_9MYCO</name>
<dbReference type="RefSeq" id="WP_167155738.1">
    <property type="nucleotide sequence ID" value="NZ_JAANOW010000001.1"/>
</dbReference>
<dbReference type="SUPFAM" id="SSF53756">
    <property type="entry name" value="UDP-Glycosyltransferase/glycogen phosphorylase"/>
    <property type="match status" value="1"/>
</dbReference>
<dbReference type="Proteomes" id="UP000547444">
    <property type="component" value="Unassembled WGS sequence"/>
</dbReference>
<sequence length="380" mass="42785">MLRKHRVAVIMPEIYHGGAESQFRILVENLDAERHSITVFVEGSYGRKMDQSAEQSWISKQQREKQVRFIFLDNLRTNDGHIRRLISAVRLGFYLVPYLLRREFDTVIVYSAIGLRLTPLLRLFRVFAVFSERNAAVYSRMDLLRKRAYFTSANAIVCNSLAASQNFSRYGYRPLVIENAVAPPPLVRSARAPRAAGQIVVVPGRIAPIKNQTLVARALPALDGIVSRVYFAGAVEDVEYLQQLKDLVASTGWCSRVDILGFVHDMDTLYADCDLVVLPSLAEGMPNVLLEALTREVPCVASDLASNRDVLRDDRLLFRVDDPSTLVKSILHLARLNQTDTRQLTIDQRQYVTTRFSVENLITGYERLFALARGGGGNGQ</sequence>
<organism evidence="1 2">
    <name type="scientific">Mycolicibacterium fluoranthenivorans</name>
    <dbReference type="NCBI Taxonomy" id="258505"/>
    <lineage>
        <taxon>Bacteria</taxon>
        <taxon>Bacillati</taxon>
        <taxon>Actinomycetota</taxon>
        <taxon>Actinomycetes</taxon>
        <taxon>Mycobacteriales</taxon>
        <taxon>Mycobacteriaceae</taxon>
        <taxon>Mycolicibacterium</taxon>
    </lineage>
</organism>
<gene>
    <name evidence="1" type="ORF">FHU31_000600</name>
</gene>
<dbReference type="Gene3D" id="3.40.50.2000">
    <property type="entry name" value="Glycogen Phosphorylase B"/>
    <property type="match status" value="2"/>
</dbReference>
<dbReference type="GO" id="GO:0016740">
    <property type="term" value="F:transferase activity"/>
    <property type="evidence" value="ECO:0007669"/>
    <property type="project" value="UniProtKB-KW"/>
</dbReference>
<dbReference type="PANTHER" id="PTHR12526">
    <property type="entry name" value="GLYCOSYLTRANSFERASE"/>
    <property type="match status" value="1"/>
</dbReference>
<keyword evidence="2" id="KW-1185">Reference proteome</keyword>
<evidence type="ECO:0000313" key="2">
    <source>
        <dbReference type="Proteomes" id="UP000547444"/>
    </source>
</evidence>
<dbReference type="AlphaFoldDB" id="A0A7X5ZAJ7"/>
<dbReference type="EMBL" id="JAANOW010000001">
    <property type="protein sequence ID" value="NIH93644.1"/>
    <property type="molecule type" value="Genomic_DNA"/>
</dbReference>
<dbReference type="PANTHER" id="PTHR12526:SF630">
    <property type="entry name" value="GLYCOSYLTRANSFERASE"/>
    <property type="match status" value="1"/>
</dbReference>
<dbReference type="Pfam" id="PF13692">
    <property type="entry name" value="Glyco_trans_1_4"/>
    <property type="match status" value="1"/>
</dbReference>
<protein>
    <submittedName>
        <fullName evidence="1">Glycosyltransferase involved in cell wall biosynthesis</fullName>
    </submittedName>
</protein>
<proteinExistence type="predicted"/>